<evidence type="ECO:0000313" key="1">
    <source>
        <dbReference type="EMBL" id="GAH70007.1"/>
    </source>
</evidence>
<name>X1HKM5_9ZZZZ</name>
<gene>
    <name evidence="1" type="ORF">S03H2_52933</name>
</gene>
<reference evidence="1" key="1">
    <citation type="journal article" date="2014" name="Front. Microbiol.">
        <title>High frequency of phylogenetically diverse reductive dehalogenase-homologous genes in deep subseafloor sedimentary metagenomes.</title>
        <authorList>
            <person name="Kawai M."/>
            <person name="Futagami T."/>
            <person name="Toyoda A."/>
            <person name="Takaki Y."/>
            <person name="Nishi S."/>
            <person name="Hori S."/>
            <person name="Arai W."/>
            <person name="Tsubouchi T."/>
            <person name="Morono Y."/>
            <person name="Uchiyama I."/>
            <person name="Ito T."/>
            <person name="Fujiyama A."/>
            <person name="Inagaki F."/>
            <person name="Takami H."/>
        </authorList>
    </citation>
    <scope>NUCLEOTIDE SEQUENCE</scope>
    <source>
        <strain evidence="1">Expedition CK06-06</strain>
    </source>
</reference>
<sequence length="86" mass="9905">MRRTRLLVGIVAAAVLIAYIGSFWAVIKVGHFMYLDYDPQQVARGYHFAADPAVNRRLYYFYYPVAKCYGWATNAVFLEEDPFASE</sequence>
<proteinExistence type="predicted"/>
<dbReference type="AlphaFoldDB" id="X1HKM5"/>
<dbReference type="EMBL" id="BARU01033666">
    <property type="protein sequence ID" value="GAH70007.1"/>
    <property type="molecule type" value="Genomic_DNA"/>
</dbReference>
<organism evidence="1">
    <name type="scientific">marine sediment metagenome</name>
    <dbReference type="NCBI Taxonomy" id="412755"/>
    <lineage>
        <taxon>unclassified sequences</taxon>
        <taxon>metagenomes</taxon>
        <taxon>ecological metagenomes</taxon>
    </lineage>
</organism>
<comment type="caution">
    <text evidence="1">The sequence shown here is derived from an EMBL/GenBank/DDBJ whole genome shotgun (WGS) entry which is preliminary data.</text>
</comment>
<accession>X1HKM5</accession>
<protein>
    <submittedName>
        <fullName evidence="1">Uncharacterized protein</fullName>
    </submittedName>
</protein>